<gene>
    <name evidence="2" type="ORF">RRG08_029065</name>
</gene>
<proteinExistence type="predicted"/>
<comment type="caution">
    <text evidence="2">The sequence shown here is derived from an EMBL/GenBank/DDBJ whole genome shotgun (WGS) entry which is preliminary data.</text>
</comment>
<reference evidence="2" key="1">
    <citation type="journal article" date="2023" name="G3 (Bethesda)">
        <title>A reference genome for the long-term kleptoplast-retaining sea slug Elysia crispata morphotype clarki.</title>
        <authorList>
            <person name="Eastman K.E."/>
            <person name="Pendleton A.L."/>
            <person name="Shaikh M.A."/>
            <person name="Suttiyut T."/>
            <person name="Ogas R."/>
            <person name="Tomko P."/>
            <person name="Gavelis G."/>
            <person name="Widhalm J.R."/>
            <person name="Wisecaver J.H."/>
        </authorList>
    </citation>
    <scope>NUCLEOTIDE SEQUENCE</scope>
    <source>
        <strain evidence="2">ECLA1</strain>
    </source>
</reference>
<evidence type="ECO:0000313" key="2">
    <source>
        <dbReference type="EMBL" id="KAK3770975.1"/>
    </source>
</evidence>
<accession>A0AAE0ZKG1</accession>
<keyword evidence="3" id="KW-1185">Reference proteome</keyword>
<dbReference type="Proteomes" id="UP001283361">
    <property type="component" value="Unassembled WGS sequence"/>
</dbReference>
<feature type="region of interest" description="Disordered" evidence="1">
    <location>
        <begin position="14"/>
        <end position="43"/>
    </location>
</feature>
<evidence type="ECO:0000256" key="1">
    <source>
        <dbReference type="SAM" id="MobiDB-lite"/>
    </source>
</evidence>
<name>A0AAE0ZKG1_9GAST</name>
<organism evidence="2 3">
    <name type="scientific">Elysia crispata</name>
    <name type="common">lettuce slug</name>
    <dbReference type="NCBI Taxonomy" id="231223"/>
    <lineage>
        <taxon>Eukaryota</taxon>
        <taxon>Metazoa</taxon>
        <taxon>Spiralia</taxon>
        <taxon>Lophotrochozoa</taxon>
        <taxon>Mollusca</taxon>
        <taxon>Gastropoda</taxon>
        <taxon>Heterobranchia</taxon>
        <taxon>Euthyneura</taxon>
        <taxon>Panpulmonata</taxon>
        <taxon>Sacoglossa</taxon>
        <taxon>Placobranchoidea</taxon>
        <taxon>Plakobranchidae</taxon>
        <taxon>Elysia</taxon>
    </lineage>
</organism>
<dbReference type="AlphaFoldDB" id="A0AAE0ZKG1"/>
<dbReference type="EMBL" id="JAWDGP010003779">
    <property type="protein sequence ID" value="KAK3770975.1"/>
    <property type="molecule type" value="Genomic_DNA"/>
</dbReference>
<evidence type="ECO:0000313" key="3">
    <source>
        <dbReference type="Proteomes" id="UP001283361"/>
    </source>
</evidence>
<protein>
    <submittedName>
        <fullName evidence="2">Uncharacterized protein</fullName>
    </submittedName>
</protein>
<sequence length="86" mass="9515">MDFPASYQDVWVTDYDQGQGQRPNPVCRPLVEQRPPGETSRGHARCRAGFYHPRVQIALDFRSLGCVEPAGTTDTNALQTIPVTAV</sequence>